<name>A0A834LEH9_RHOSS</name>
<feature type="compositionally biased region" description="Polar residues" evidence="2">
    <location>
        <begin position="650"/>
        <end position="660"/>
    </location>
</feature>
<feature type="region of interest" description="Disordered" evidence="2">
    <location>
        <begin position="570"/>
        <end position="673"/>
    </location>
</feature>
<dbReference type="PANTHER" id="PTHR11614">
    <property type="entry name" value="PHOSPHOLIPASE-RELATED"/>
    <property type="match status" value="1"/>
</dbReference>
<sequence>MDLRLTLPSTFLPPGSPLLLRKCHPPTALLRWPGTGRAFPAPRSARLAVTAKKRAVIEGVSDEMNAIASQNLDFAPARRRVRSAFAQVQQQLDHCLFKMAPSGIREEEWYERNSRGLEIFCKSWLPKPGVRIKGALCFCHGYGDTCTFFFEGIAKHIAASGYGVYAVDHPGFGLSEGLHGYIPSFDHIVDNVIEQYAKIKGASHRALSLSVIAHGRPEVRGLPCFLLGQSMGGAVALKANLKAPQDWDGVVLVAPMCKISEDVTPPEPAVKALTLLSRVLPKAKLVPQKDLAELVFRELKKRKMASYNVICYSDPVRLKTAVELLKATKFIESKVEKVSSPLLILHGAADKVTDPLVSQFLYEKASSNDKTLKLYEGGYHGILEGEPDHIILTVLGDIISWLDHRRVPFRIQFLRILAEVVFLLLLWGFDVATESTLQQRPPRRKMVEHVIREQNIWAAYEILELFCEFILARVPILDSKRECPSELLEAVASIIFAAPRCSDVPDLLHVRNLFAAKYGKEFIAGATELRPDTSVNRTIIEKLSVSAPSAAVKLKVLKDVAEEYNVEWDSSKTEAEFSKKPEDLLNGPKQVYRGPALSQAPPKHGGPEYSTSTEAAHPTISAQRKEDPKFHPSPSPSNITPLLGQDGVIKSTNRNENPTPATDLERDARPQSSEILEKARTAIAAAERATATARAAAQLANVKFSTPKLEEQKS</sequence>
<keyword evidence="5" id="KW-1185">Reference proteome</keyword>
<accession>A0A834LEH9</accession>
<dbReference type="InterPro" id="IPR051044">
    <property type="entry name" value="MAG_DAG_Lipase"/>
</dbReference>
<dbReference type="InterPro" id="IPR005061">
    <property type="entry name" value="Ist1"/>
</dbReference>
<dbReference type="FunFam" id="1.20.1260.60:FF:000002">
    <property type="entry name" value="Vacuolar protein sorting-associated protein IST1"/>
    <property type="match status" value="1"/>
</dbReference>
<protein>
    <recommendedName>
        <fullName evidence="3">Serine aminopeptidase S33 domain-containing protein</fullName>
    </recommendedName>
</protein>
<dbReference type="EMBL" id="WJXA01000009">
    <property type="protein sequence ID" value="KAF7132362.1"/>
    <property type="molecule type" value="Genomic_DNA"/>
</dbReference>
<dbReference type="Pfam" id="PF03398">
    <property type="entry name" value="Ist1"/>
    <property type="match status" value="1"/>
</dbReference>
<evidence type="ECO:0000256" key="1">
    <source>
        <dbReference type="ARBA" id="ARBA00005536"/>
    </source>
</evidence>
<dbReference type="OrthoDB" id="2498029at2759"/>
<feature type="compositionally biased region" description="Basic and acidic residues" evidence="2">
    <location>
        <begin position="570"/>
        <end position="583"/>
    </location>
</feature>
<dbReference type="Gene3D" id="3.40.50.1820">
    <property type="entry name" value="alpha/beta hydrolase"/>
    <property type="match status" value="1"/>
</dbReference>
<dbReference type="SUPFAM" id="SSF53474">
    <property type="entry name" value="alpha/beta-Hydrolases"/>
    <property type="match status" value="1"/>
</dbReference>
<feature type="compositionally biased region" description="Basic and acidic residues" evidence="2">
    <location>
        <begin position="663"/>
        <end position="673"/>
    </location>
</feature>
<dbReference type="AlphaFoldDB" id="A0A834LEH9"/>
<dbReference type="Pfam" id="PF12146">
    <property type="entry name" value="Hydrolase_4"/>
    <property type="match status" value="1"/>
</dbReference>
<dbReference type="FunFam" id="3.40.50.1820:FF:000054">
    <property type="entry name" value="Alpha/beta-Hydrolases superfamily protein"/>
    <property type="match status" value="1"/>
</dbReference>
<evidence type="ECO:0000313" key="5">
    <source>
        <dbReference type="Proteomes" id="UP000626092"/>
    </source>
</evidence>
<organism evidence="4 5">
    <name type="scientific">Rhododendron simsii</name>
    <name type="common">Sims's rhododendron</name>
    <dbReference type="NCBI Taxonomy" id="118357"/>
    <lineage>
        <taxon>Eukaryota</taxon>
        <taxon>Viridiplantae</taxon>
        <taxon>Streptophyta</taxon>
        <taxon>Embryophyta</taxon>
        <taxon>Tracheophyta</taxon>
        <taxon>Spermatophyta</taxon>
        <taxon>Magnoliopsida</taxon>
        <taxon>eudicotyledons</taxon>
        <taxon>Gunneridae</taxon>
        <taxon>Pentapetalae</taxon>
        <taxon>asterids</taxon>
        <taxon>Ericales</taxon>
        <taxon>Ericaceae</taxon>
        <taxon>Ericoideae</taxon>
        <taxon>Rhodoreae</taxon>
        <taxon>Rhododendron</taxon>
    </lineage>
</organism>
<feature type="domain" description="Serine aminopeptidase S33" evidence="3">
    <location>
        <begin position="132"/>
        <end position="387"/>
    </location>
</feature>
<dbReference type="Proteomes" id="UP000626092">
    <property type="component" value="Unassembled WGS sequence"/>
</dbReference>
<dbReference type="InterPro" id="IPR022742">
    <property type="entry name" value="Hydrolase_4"/>
</dbReference>
<dbReference type="GO" id="GO:0015031">
    <property type="term" value="P:protein transport"/>
    <property type="evidence" value="ECO:0007669"/>
    <property type="project" value="InterPro"/>
</dbReference>
<comment type="caution">
    <text evidence="4">The sequence shown here is derived from an EMBL/GenBank/DDBJ whole genome shotgun (WGS) entry which is preliminary data.</text>
</comment>
<evidence type="ECO:0000313" key="4">
    <source>
        <dbReference type="EMBL" id="KAF7132362.1"/>
    </source>
</evidence>
<evidence type="ECO:0000259" key="3">
    <source>
        <dbReference type="Pfam" id="PF12146"/>
    </source>
</evidence>
<proteinExistence type="inferred from homology"/>
<reference evidence="4" key="1">
    <citation type="submission" date="2019-11" db="EMBL/GenBank/DDBJ databases">
        <authorList>
            <person name="Liu Y."/>
            <person name="Hou J."/>
            <person name="Li T.-Q."/>
            <person name="Guan C.-H."/>
            <person name="Wu X."/>
            <person name="Wu H.-Z."/>
            <person name="Ling F."/>
            <person name="Zhang R."/>
            <person name="Shi X.-G."/>
            <person name="Ren J.-P."/>
            <person name="Chen E.-F."/>
            <person name="Sun J.-M."/>
        </authorList>
    </citation>
    <scope>NUCLEOTIDE SEQUENCE</scope>
    <source>
        <strain evidence="4">Adult_tree_wgs_1</strain>
        <tissue evidence="4">Leaves</tissue>
    </source>
</reference>
<gene>
    <name evidence="4" type="ORF">RHSIM_Rhsim09G0107300</name>
</gene>
<comment type="similarity">
    <text evidence="1">Belongs to the IST1 family.</text>
</comment>
<dbReference type="Gene3D" id="1.20.1260.60">
    <property type="entry name" value="Vacuolar protein sorting-associated protein Ist1"/>
    <property type="match status" value="1"/>
</dbReference>
<dbReference type="InterPro" id="IPR042277">
    <property type="entry name" value="IST1-like"/>
</dbReference>
<dbReference type="InterPro" id="IPR029058">
    <property type="entry name" value="AB_hydrolase_fold"/>
</dbReference>
<evidence type="ECO:0000256" key="2">
    <source>
        <dbReference type="SAM" id="MobiDB-lite"/>
    </source>
</evidence>